<sequence length="902" mass="95914">MYRQISVVDMNSGSGDQETDFDQPIKPIPTSSSSSNPHHQPLYATLAEYTLNSPRSFPINSSSTSSSIRRPSSPLKSIEERDQPGPSKGYSFPYSRSPAKENINMTAMAPFMSPTSSSTGLSIAGPSVTSTAQQRLSISGRPRRPSPLLHEIQPPSRRLSAHQMLLLTPFGGPLPAGALSGAGGMGMSRGSSSMGHALPTAPPRLGSESNGWPRRDSGAESSSRHNSVQLGRELPAARGSTSTSPAPSIGMGRELPTTVNRFPPKVRHSFAHPAVNPSPLASAPMTTIFSQGSSEGTSSRETSNQDLKRTETFMSRDEIGQETREIDEDDDIEPPKTRARLLSATVAMTRSNSLPVLTLRELQALKEKDGELGIQRGGDWAWVSRDGDEPDDADLETPSLGTDTTASSSSTSLDTPFEQPLSASSSSYRNPFTSFNDPFAPRQPGVTPVSIYAPMATSSDYHYSPTGAGAELRRMSDAPIVHPTSTATPSPTSRGGRRSVTDSRRPSVPTSLRQSIGGLTPRPVQRRTPPQASQATFQPSYVPSEETSPHGSPITSLPPASRPRLLRYKSSPARTTGLGLNIVVRPTNGGRNSGSDKSPMDVGSAGTDSRGSMGEPSGSGSGGPSRGSFASGHWAEVDFIDSLAATADAAESAAISRTESATGMSRTSSSISPTAIVHRNLSASRQNSSSGLNVPASISPSRRIASFSRSRNVSLSAPQTAISPKYKIEQVTSRSHLQEFESTEFNFKGRSRFESVDSAFPLMPGGKGERLSVPTQGAGETYAHNNQNRNQSFSIFENASNQSINSLQSLSRGFPRRGSLGMGTFAKLRNLINNSSPSGAFINNNNDELIDEMGQMINRSRPNSNNGSIASSTGNNNHLPGSPAGHWSERRGSWAEGWTNST</sequence>
<feature type="compositionally biased region" description="Polar residues" evidence="1">
    <location>
        <begin position="532"/>
        <end position="555"/>
    </location>
</feature>
<dbReference type="AlphaFoldDB" id="A0AAX4JTB3"/>
<evidence type="ECO:0000313" key="2">
    <source>
        <dbReference type="EMBL" id="WWC88661.1"/>
    </source>
</evidence>
<reference evidence="2 3" key="1">
    <citation type="submission" date="2024-01" db="EMBL/GenBank/DDBJ databases">
        <title>Comparative genomics of Cryptococcus and Kwoniella reveals pathogenesis evolution and contrasting modes of karyotype evolution via chromosome fusion or intercentromeric recombination.</title>
        <authorList>
            <person name="Coelho M.A."/>
            <person name="David-Palma M."/>
            <person name="Shea T."/>
            <person name="Bowers K."/>
            <person name="McGinley-Smith S."/>
            <person name="Mohammad A.W."/>
            <person name="Gnirke A."/>
            <person name="Yurkov A.M."/>
            <person name="Nowrousian M."/>
            <person name="Sun S."/>
            <person name="Cuomo C.A."/>
            <person name="Heitman J."/>
        </authorList>
    </citation>
    <scope>NUCLEOTIDE SEQUENCE [LARGE SCALE GENOMIC DNA]</scope>
    <source>
        <strain evidence="2 3">CBS 6074</strain>
    </source>
</reference>
<evidence type="ECO:0008006" key="4">
    <source>
        <dbReference type="Google" id="ProtNLM"/>
    </source>
</evidence>
<feature type="region of interest" description="Disordered" evidence="1">
    <location>
        <begin position="116"/>
        <end position="154"/>
    </location>
</feature>
<feature type="compositionally biased region" description="Low complexity" evidence="1">
    <location>
        <begin position="399"/>
        <end position="415"/>
    </location>
</feature>
<protein>
    <recommendedName>
        <fullName evidence="4">AGC protein kinase</fullName>
    </recommendedName>
</protein>
<feature type="region of interest" description="Disordered" evidence="1">
    <location>
        <begin position="480"/>
        <end position="630"/>
    </location>
</feature>
<organism evidence="2 3">
    <name type="scientific">Kwoniella dendrophila CBS 6074</name>
    <dbReference type="NCBI Taxonomy" id="1295534"/>
    <lineage>
        <taxon>Eukaryota</taxon>
        <taxon>Fungi</taxon>
        <taxon>Dikarya</taxon>
        <taxon>Basidiomycota</taxon>
        <taxon>Agaricomycotina</taxon>
        <taxon>Tremellomycetes</taxon>
        <taxon>Tremellales</taxon>
        <taxon>Cryptococcaceae</taxon>
        <taxon>Kwoniella</taxon>
    </lineage>
</organism>
<feature type="region of interest" description="Disordered" evidence="1">
    <location>
        <begin position="181"/>
        <end position="332"/>
    </location>
</feature>
<feature type="compositionally biased region" description="Polar residues" evidence="1">
    <location>
        <begin position="857"/>
        <end position="879"/>
    </location>
</feature>
<accession>A0AAX4JTB3</accession>
<gene>
    <name evidence="2" type="ORF">L201_003574</name>
</gene>
<evidence type="ECO:0000256" key="1">
    <source>
        <dbReference type="SAM" id="MobiDB-lite"/>
    </source>
</evidence>
<feature type="region of interest" description="Disordered" evidence="1">
    <location>
        <begin position="857"/>
        <end position="902"/>
    </location>
</feature>
<dbReference type="RefSeq" id="XP_066075424.1">
    <property type="nucleotide sequence ID" value="XM_066219327.1"/>
</dbReference>
<feature type="compositionally biased region" description="Low complexity" evidence="1">
    <location>
        <begin position="53"/>
        <end position="76"/>
    </location>
</feature>
<feature type="compositionally biased region" description="Low complexity" evidence="1">
    <location>
        <begin position="520"/>
        <end position="531"/>
    </location>
</feature>
<feature type="compositionally biased region" description="Polar residues" evidence="1">
    <location>
        <begin position="116"/>
        <end position="137"/>
    </location>
</feature>
<dbReference type="EMBL" id="CP144101">
    <property type="protein sequence ID" value="WWC88661.1"/>
    <property type="molecule type" value="Genomic_DNA"/>
</dbReference>
<dbReference type="GeneID" id="91094244"/>
<dbReference type="Proteomes" id="UP001355207">
    <property type="component" value="Chromosome 4"/>
</dbReference>
<feature type="region of interest" description="Disordered" evidence="1">
    <location>
        <begin position="381"/>
        <end position="429"/>
    </location>
</feature>
<feature type="compositionally biased region" description="Low complexity" evidence="1">
    <location>
        <begin position="290"/>
        <end position="302"/>
    </location>
</feature>
<feature type="compositionally biased region" description="Polar residues" evidence="1">
    <location>
        <begin position="219"/>
        <end position="229"/>
    </location>
</feature>
<name>A0AAX4JTB3_9TREE</name>
<keyword evidence="3" id="KW-1185">Reference proteome</keyword>
<evidence type="ECO:0000313" key="3">
    <source>
        <dbReference type="Proteomes" id="UP001355207"/>
    </source>
</evidence>
<feature type="compositionally biased region" description="Low complexity" evidence="1">
    <location>
        <begin position="483"/>
        <end position="493"/>
    </location>
</feature>
<proteinExistence type="predicted"/>
<feature type="region of interest" description="Disordered" evidence="1">
    <location>
        <begin position="1"/>
        <end position="97"/>
    </location>
</feature>
<feature type="compositionally biased region" description="Basic and acidic residues" evidence="1">
    <location>
        <begin position="306"/>
        <end position="324"/>
    </location>
</feature>